<sequence length="75" mass="8587">MARGRKPGKRANKVVKLSLPKRIYYVLYGIAGNNEQRMNKLIRAILEEKLENSTLAELASLLETGRREKEEETAE</sequence>
<dbReference type="RefSeq" id="WP_132526021.1">
    <property type="nucleotide sequence ID" value="NZ_SMFV01000002.1"/>
</dbReference>
<reference evidence="1 2" key="1">
    <citation type="submission" date="2019-03" db="EMBL/GenBank/DDBJ databases">
        <title>Genomic Encyclopedia of Archaeal and Bacterial Type Strains, Phase II (KMG-II): from individual species to whole genera.</title>
        <authorList>
            <person name="Goeker M."/>
        </authorList>
    </citation>
    <scope>NUCLEOTIDE SEQUENCE [LARGE SCALE GENOMIC DNA]</scope>
    <source>
        <strain evidence="1 2">DSM 24425</strain>
    </source>
</reference>
<evidence type="ECO:0000313" key="1">
    <source>
        <dbReference type="EMBL" id="TCK05372.1"/>
    </source>
</evidence>
<comment type="caution">
    <text evidence="1">The sequence shown here is derived from an EMBL/GenBank/DDBJ whole genome shotgun (WGS) entry which is preliminary data.</text>
</comment>
<dbReference type="Proteomes" id="UP000295777">
    <property type="component" value="Unassembled WGS sequence"/>
</dbReference>
<name>A0A4R1GLT1_9BACT</name>
<evidence type="ECO:0000313" key="2">
    <source>
        <dbReference type="Proteomes" id="UP000295777"/>
    </source>
</evidence>
<dbReference type="EMBL" id="SMFV01000002">
    <property type="protein sequence ID" value="TCK05372.1"/>
    <property type="molecule type" value="Genomic_DNA"/>
</dbReference>
<proteinExistence type="predicted"/>
<dbReference type="OrthoDB" id="15642at2"/>
<accession>A0A4R1GLT1</accession>
<keyword evidence="2" id="KW-1185">Reference proteome</keyword>
<dbReference type="AlphaFoldDB" id="A0A4R1GLT1"/>
<organism evidence="1 2">
    <name type="scientific">Phorcysia thermohydrogeniphila</name>
    <dbReference type="NCBI Taxonomy" id="936138"/>
    <lineage>
        <taxon>Bacteria</taxon>
        <taxon>Pseudomonadati</taxon>
        <taxon>Aquificota</taxon>
        <taxon>Aquificia</taxon>
        <taxon>Desulfurobacteriales</taxon>
        <taxon>Desulfurobacteriaceae</taxon>
        <taxon>Phorcysia</taxon>
    </lineage>
</organism>
<protein>
    <submittedName>
        <fullName evidence="1">Uncharacterized protein</fullName>
    </submittedName>
</protein>
<gene>
    <name evidence="1" type="ORF">CLV27_0799</name>
</gene>